<gene>
    <name evidence="1" type="ORF">DPMN_127164</name>
</gene>
<keyword evidence="2" id="KW-1185">Reference proteome</keyword>
<reference evidence="1" key="2">
    <citation type="submission" date="2020-11" db="EMBL/GenBank/DDBJ databases">
        <authorList>
            <person name="McCartney M.A."/>
            <person name="Auch B."/>
            <person name="Kono T."/>
            <person name="Mallez S."/>
            <person name="Becker A."/>
            <person name="Gohl D.M."/>
            <person name="Silverstein K.A.T."/>
            <person name="Koren S."/>
            <person name="Bechman K.B."/>
            <person name="Herman A."/>
            <person name="Abrahante J.E."/>
            <person name="Garbe J."/>
        </authorList>
    </citation>
    <scope>NUCLEOTIDE SEQUENCE</scope>
    <source>
        <strain evidence="1">Duluth1</strain>
        <tissue evidence="1">Whole animal</tissue>
    </source>
</reference>
<evidence type="ECO:0000313" key="2">
    <source>
        <dbReference type="Proteomes" id="UP000828390"/>
    </source>
</evidence>
<reference evidence="1" key="1">
    <citation type="journal article" date="2019" name="bioRxiv">
        <title>The Genome of the Zebra Mussel, Dreissena polymorpha: A Resource for Invasive Species Research.</title>
        <authorList>
            <person name="McCartney M.A."/>
            <person name="Auch B."/>
            <person name="Kono T."/>
            <person name="Mallez S."/>
            <person name="Zhang Y."/>
            <person name="Obille A."/>
            <person name="Becker A."/>
            <person name="Abrahante J.E."/>
            <person name="Garbe J."/>
            <person name="Badalamenti J.P."/>
            <person name="Herman A."/>
            <person name="Mangelson H."/>
            <person name="Liachko I."/>
            <person name="Sullivan S."/>
            <person name="Sone E.D."/>
            <person name="Koren S."/>
            <person name="Silverstein K.A.T."/>
            <person name="Beckman K.B."/>
            <person name="Gohl D.M."/>
        </authorList>
    </citation>
    <scope>NUCLEOTIDE SEQUENCE</scope>
    <source>
        <strain evidence="1">Duluth1</strain>
        <tissue evidence="1">Whole animal</tissue>
    </source>
</reference>
<proteinExistence type="predicted"/>
<name>A0A9D4JV74_DREPO</name>
<dbReference type="Proteomes" id="UP000828390">
    <property type="component" value="Unassembled WGS sequence"/>
</dbReference>
<protein>
    <submittedName>
        <fullName evidence="1">Uncharacterized protein</fullName>
    </submittedName>
</protein>
<evidence type="ECO:0000313" key="1">
    <source>
        <dbReference type="EMBL" id="KAH3825291.1"/>
    </source>
</evidence>
<dbReference type="EMBL" id="JAIWYP010000005">
    <property type="protein sequence ID" value="KAH3825291.1"/>
    <property type="molecule type" value="Genomic_DNA"/>
</dbReference>
<comment type="caution">
    <text evidence="1">The sequence shown here is derived from an EMBL/GenBank/DDBJ whole genome shotgun (WGS) entry which is preliminary data.</text>
</comment>
<organism evidence="1 2">
    <name type="scientific">Dreissena polymorpha</name>
    <name type="common">Zebra mussel</name>
    <name type="synonym">Mytilus polymorpha</name>
    <dbReference type="NCBI Taxonomy" id="45954"/>
    <lineage>
        <taxon>Eukaryota</taxon>
        <taxon>Metazoa</taxon>
        <taxon>Spiralia</taxon>
        <taxon>Lophotrochozoa</taxon>
        <taxon>Mollusca</taxon>
        <taxon>Bivalvia</taxon>
        <taxon>Autobranchia</taxon>
        <taxon>Heteroconchia</taxon>
        <taxon>Euheterodonta</taxon>
        <taxon>Imparidentia</taxon>
        <taxon>Neoheterodontei</taxon>
        <taxon>Myida</taxon>
        <taxon>Dreissenoidea</taxon>
        <taxon>Dreissenidae</taxon>
        <taxon>Dreissena</taxon>
    </lineage>
</organism>
<accession>A0A9D4JV74</accession>
<sequence>MCNGEKGVAAATPCSAGRWQSGMVRGPAAFLFTLCYVTSVASVGVREPDWITLGFTLATDDNNYHPQQPSHINFGT</sequence>
<dbReference type="AlphaFoldDB" id="A0A9D4JV74"/>